<evidence type="ECO:0000259" key="1">
    <source>
        <dbReference type="PROSITE" id="PS50801"/>
    </source>
</evidence>
<comment type="caution">
    <text evidence="2">The sequence shown here is derived from an EMBL/GenBank/DDBJ whole genome shotgun (WGS) entry which is preliminary data.</text>
</comment>
<dbReference type="InterPro" id="IPR036513">
    <property type="entry name" value="STAS_dom_sf"/>
</dbReference>
<dbReference type="EMBL" id="BSFN01000007">
    <property type="protein sequence ID" value="GLK89832.1"/>
    <property type="molecule type" value="Genomic_DNA"/>
</dbReference>
<dbReference type="Pfam" id="PF13466">
    <property type="entry name" value="STAS_2"/>
    <property type="match status" value="1"/>
</dbReference>
<sequence>MFQLSHPTPGNLAMAGSLTIYEVSQAHHELAAVLHSESQVNAWRLDLSAVEELDTAGVQLLLALHKSLLHLGIVLETFNPAAAVRELLELLRLTHLLPPPAAQA</sequence>
<dbReference type="RefSeq" id="WP_271196018.1">
    <property type="nucleotide sequence ID" value="NZ_BSFN01000007.1"/>
</dbReference>
<dbReference type="Proteomes" id="UP001143328">
    <property type="component" value="Unassembled WGS sequence"/>
</dbReference>
<dbReference type="PANTHER" id="PTHR35849:SF2">
    <property type="entry name" value="BLR2341 PROTEIN"/>
    <property type="match status" value="1"/>
</dbReference>
<evidence type="ECO:0000313" key="3">
    <source>
        <dbReference type="Proteomes" id="UP001143328"/>
    </source>
</evidence>
<gene>
    <name evidence="2" type="ORF">GCM10017655_28940</name>
</gene>
<dbReference type="InterPro" id="IPR002645">
    <property type="entry name" value="STAS_dom"/>
</dbReference>
<reference evidence="2" key="1">
    <citation type="journal article" date="2014" name="Int. J. Syst. Evol. Microbiol.">
        <title>Complete genome sequence of Corynebacterium casei LMG S-19264T (=DSM 44701T), isolated from a smear-ripened cheese.</title>
        <authorList>
            <consortium name="US DOE Joint Genome Institute (JGI-PGF)"/>
            <person name="Walter F."/>
            <person name="Albersmeier A."/>
            <person name="Kalinowski J."/>
            <person name="Ruckert C."/>
        </authorList>
    </citation>
    <scope>NUCLEOTIDE SEQUENCE</scope>
    <source>
        <strain evidence="2">VKM B-2935</strain>
    </source>
</reference>
<dbReference type="AlphaFoldDB" id="A0A9W6NGH1"/>
<dbReference type="PROSITE" id="PS50801">
    <property type="entry name" value="STAS"/>
    <property type="match status" value="1"/>
</dbReference>
<evidence type="ECO:0000313" key="2">
    <source>
        <dbReference type="EMBL" id="GLK89832.1"/>
    </source>
</evidence>
<dbReference type="PANTHER" id="PTHR35849">
    <property type="entry name" value="BLR2341 PROTEIN"/>
    <property type="match status" value="1"/>
</dbReference>
<dbReference type="SUPFAM" id="SSF52091">
    <property type="entry name" value="SpoIIaa-like"/>
    <property type="match status" value="1"/>
</dbReference>
<proteinExistence type="predicted"/>
<feature type="domain" description="STAS" evidence="1">
    <location>
        <begin position="12"/>
        <end position="104"/>
    </location>
</feature>
<protein>
    <recommendedName>
        <fullName evidence="1">STAS domain-containing protein</fullName>
    </recommendedName>
</protein>
<dbReference type="Gene3D" id="3.30.750.24">
    <property type="entry name" value="STAS domain"/>
    <property type="match status" value="1"/>
</dbReference>
<accession>A0A9W6NGH1</accession>
<keyword evidence="3" id="KW-1185">Reference proteome</keyword>
<organism evidence="2 3">
    <name type="scientific">Pseudomonas turukhanskensis</name>
    <dbReference type="NCBI Taxonomy" id="1806536"/>
    <lineage>
        <taxon>Bacteria</taxon>
        <taxon>Pseudomonadati</taxon>
        <taxon>Pseudomonadota</taxon>
        <taxon>Gammaproteobacteria</taxon>
        <taxon>Pseudomonadales</taxon>
        <taxon>Pseudomonadaceae</taxon>
        <taxon>Pseudomonas</taxon>
    </lineage>
</organism>
<dbReference type="InterPro" id="IPR058548">
    <property type="entry name" value="MlaB-like_STAS"/>
</dbReference>
<dbReference type="InterPro" id="IPR052746">
    <property type="entry name" value="MlaB_ABC_Transporter"/>
</dbReference>
<reference evidence="2" key="2">
    <citation type="submission" date="2023-01" db="EMBL/GenBank/DDBJ databases">
        <authorList>
            <person name="Sun Q."/>
            <person name="Evtushenko L."/>
        </authorList>
    </citation>
    <scope>NUCLEOTIDE SEQUENCE</scope>
    <source>
        <strain evidence="2">VKM B-2935</strain>
    </source>
</reference>
<name>A0A9W6NGH1_9PSED</name>